<evidence type="ECO:0000256" key="1">
    <source>
        <dbReference type="ARBA" id="ARBA00004651"/>
    </source>
</evidence>
<keyword evidence="5 8" id="KW-1133">Transmembrane helix</keyword>
<feature type="transmembrane region" description="Helical" evidence="8">
    <location>
        <begin position="690"/>
        <end position="723"/>
    </location>
</feature>
<protein>
    <submittedName>
        <fullName evidence="10">MMPL family transporter</fullName>
    </submittedName>
</protein>
<feature type="transmembrane region" description="Helical" evidence="8">
    <location>
        <begin position="579"/>
        <end position="600"/>
    </location>
</feature>
<dbReference type="RefSeq" id="WP_345120536.1">
    <property type="nucleotide sequence ID" value="NZ_BAABAT010000001.1"/>
</dbReference>
<feature type="transmembrane region" description="Helical" evidence="8">
    <location>
        <begin position="620"/>
        <end position="640"/>
    </location>
</feature>
<comment type="subcellular location">
    <subcellularLocation>
        <location evidence="1">Cell membrane</location>
        <topology evidence="1">Multi-pass membrane protein</topology>
    </subcellularLocation>
</comment>
<dbReference type="Gene3D" id="1.20.1640.10">
    <property type="entry name" value="Multidrug efflux transporter AcrB transmembrane domain"/>
    <property type="match status" value="2"/>
</dbReference>
<feature type="transmembrane region" description="Helical" evidence="8">
    <location>
        <begin position="202"/>
        <end position="222"/>
    </location>
</feature>
<dbReference type="PANTHER" id="PTHR33406:SF11">
    <property type="entry name" value="MEMBRANE PROTEIN SCO6666-RELATED"/>
    <property type="match status" value="1"/>
</dbReference>
<feature type="transmembrane region" description="Helical" evidence="8">
    <location>
        <begin position="403"/>
        <end position="424"/>
    </location>
</feature>
<reference evidence="11" key="1">
    <citation type="journal article" date="2019" name="Int. J. Syst. Evol. Microbiol.">
        <title>The Global Catalogue of Microorganisms (GCM) 10K type strain sequencing project: providing services to taxonomists for standard genome sequencing and annotation.</title>
        <authorList>
            <consortium name="The Broad Institute Genomics Platform"/>
            <consortium name="The Broad Institute Genome Sequencing Center for Infectious Disease"/>
            <person name="Wu L."/>
            <person name="Ma J."/>
        </authorList>
    </citation>
    <scope>NUCLEOTIDE SEQUENCE [LARGE SCALE GENOMIC DNA]</scope>
    <source>
        <strain evidence="11">JCM 17441</strain>
    </source>
</reference>
<comment type="caution">
    <text evidence="10">The sequence shown here is derived from an EMBL/GenBank/DDBJ whole genome shotgun (WGS) entry which is preliminary data.</text>
</comment>
<dbReference type="PANTHER" id="PTHR33406">
    <property type="entry name" value="MEMBRANE PROTEIN MJ1562-RELATED"/>
    <property type="match status" value="1"/>
</dbReference>
<keyword evidence="3" id="KW-1003">Cell membrane</keyword>
<sequence length="739" mass="78602">MFVKLGALMDRGRWVVVGAWLVAAIAGAVFGGGLFDRLVTTDTNRPDSESAVGKHRIDELAPTGALVFAVIEGLPPYDPNLVASVSDAAREIRGLRGVKEVNDLYTGVGGRIGADNRSVMIQVELDPALADAPREALEDRVKARLEQIKAPTVRVGGTKLAERAFADQSVHDLAIGESVAFAALLVALFLIFGGILAATLPLAVAIAGVTGSLLLLLGISYATRVSEYSLNVVTLLGIGLAVDYSLLIVARYREERLRHDPHEALVVAMDRAGRAVAVSGVAVALTMAGLTAFAEPLLAAVALGGAAVVAVATLAALTLVPALIALAGTRIRPQGEGFRLPFKHRQGVPPEARRSAVPTQRKDSATEPRNGTASKRREGGASTQRQGLLARLAARAQREPGRVAGLATVGLLVLAAPLLGANLANSDARALPRGNEARQAYDIMSSKFLNNEADPVVVLVQAGPERAEVRDLMNRIANELPQDLLRQDLRDKVPAGWTVLELTPKGGVGGEQGYDLVRRVRAMPTPFAKWVTGPAAEVVDYRNSLASRLPAAALIVLLVTMVMLFALTRSVVIPIKAVLMNLLTLAATLGVLVVLFQWGWGEVPLFFDSWGGLDLTTPVLLFVFVFGLSMDYEVFLLARIKEEYDQRPDTNRAVLRGISRSGPVVTAAAICIGIVFLGFAAGGLVAVKEIGVGMTVAIIIDVTVVRGLLLPALMAMLDAWNWWAPPFLRRRRVPEPARA</sequence>
<evidence type="ECO:0000256" key="5">
    <source>
        <dbReference type="ARBA" id="ARBA00022989"/>
    </source>
</evidence>
<evidence type="ECO:0000256" key="6">
    <source>
        <dbReference type="ARBA" id="ARBA00023136"/>
    </source>
</evidence>
<feature type="transmembrane region" description="Helical" evidence="8">
    <location>
        <begin position="272"/>
        <end position="294"/>
    </location>
</feature>
<evidence type="ECO:0000256" key="2">
    <source>
        <dbReference type="ARBA" id="ARBA00010157"/>
    </source>
</evidence>
<comment type="similarity">
    <text evidence="2">Belongs to the resistance-nodulation-cell division (RND) (TC 2.A.6) family. MmpL subfamily.</text>
</comment>
<keyword evidence="6 8" id="KW-0472">Membrane</keyword>
<dbReference type="Proteomes" id="UP001500620">
    <property type="component" value="Unassembled WGS sequence"/>
</dbReference>
<organism evidence="10 11">
    <name type="scientific">Dactylosporangium darangshiense</name>
    <dbReference type="NCBI Taxonomy" id="579108"/>
    <lineage>
        <taxon>Bacteria</taxon>
        <taxon>Bacillati</taxon>
        <taxon>Actinomycetota</taxon>
        <taxon>Actinomycetes</taxon>
        <taxon>Micromonosporales</taxon>
        <taxon>Micromonosporaceae</taxon>
        <taxon>Dactylosporangium</taxon>
    </lineage>
</organism>
<evidence type="ECO:0000313" key="10">
    <source>
        <dbReference type="EMBL" id="GAA4243789.1"/>
    </source>
</evidence>
<feature type="domain" description="SSD" evidence="9">
    <location>
        <begin position="213"/>
        <end position="326"/>
    </location>
</feature>
<gene>
    <name evidence="10" type="ORF">GCM10022255_004260</name>
</gene>
<name>A0ABP8CVD4_9ACTN</name>
<evidence type="ECO:0000313" key="11">
    <source>
        <dbReference type="Proteomes" id="UP001500620"/>
    </source>
</evidence>
<keyword evidence="4 8" id="KW-0812">Transmembrane</keyword>
<evidence type="ECO:0000256" key="8">
    <source>
        <dbReference type="SAM" id="Phobius"/>
    </source>
</evidence>
<feature type="transmembrane region" description="Helical" evidence="8">
    <location>
        <begin position="179"/>
        <end position="197"/>
    </location>
</feature>
<keyword evidence="11" id="KW-1185">Reference proteome</keyword>
<dbReference type="InterPro" id="IPR050545">
    <property type="entry name" value="Mycobact_MmpL"/>
</dbReference>
<dbReference type="EMBL" id="BAABAT010000001">
    <property type="protein sequence ID" value="GAA4243789.1"/>
    <property type="molecule type" value="Genomic_DNA"/>
</dbReference>
<dbReference type="InterPro" id="IPR004869">
    <property type="entry name" value="MMPL_dom"/>
</dbReference>
<feature type="transmembrane region" description="Helical" evidence="8">
    <location>
        <begin position="228"/>
        <end position="252"/>
    </location>
</feature>
<evidence type="ECO:0000256" key="3">
    <source>
        <dbReference type="ARBA" id="ARBA00022475"/>
    </source>
</evidence>
<accession>A0ABP8CVD4</accession>
<dbReference type="SUPFAM" id="SSF82866">
    <property type="entry name" value="Multidrug efflux transporter AcrB transmembrane domain"/>
    <property type="match status" value="2"/>
</dbReference>
<feature type="transmembrane region" description="Helical" evidence="8">
    <location>
        <begin position="661"/>
        <end position="684"/>
    </location>
</feature>
<dbReference type="Pfam" id="PF03176">
    <property type="entry name" value="MMPL"/>
    <property type="match status" value="2"/>
</dbReference>
<evidence type="ECO:0000256" key="7">
    <source>
        <dbReference type="SAM" id="MobiDB-lite"/>
    </source>
</evidence>
<feature type="transmembrane region" description="Helical" evidence="8">
    <location>
        <begin position="300"/>
        <end position="326"/>
    </location>
</feature>
<feature type="region of interest" description="Disordered" evidence="7">
    <location>
        <begin position="338"/>
        <end position="387"/>
    </location>
</feature>
<feature type="transmembrane region" description="Helical" evidence="8">
    <location>
        <begin position="549"/>
        <end position="567"/>
    </location>
</feature>
<dbReference type="PROSITE" id="PS50156">
    <property type="entry name" value="SSD"/>
    <property type="match status" value="1"/>
</dbReference>
<dbReference type="InterPro" id="IPR000731">
    <property type="entry name" value="SSD"/>
</dbReference>
<evidence type="ECO:0000256" key="4">
    <source>
        <dbReference type="ARBA" id="ARBA00022692"/>
    </source>
</evidence>
<proteinExistence type="inferred from homology"/>
<evidence type="ECO:0000259" key="9">
    <source>
        <dbReference type="PROSITE" id="PS50156"/>
    </source>
</evidence>